<dbReference type="AlphaFoldDB" id="A0A1H1XP10"/>
<keyword evidence="2" id="KW-1185">Reference proteome</keyword>
<evidence type="ECO:0008006" key="3">
    <source>
        <dbReference type="Google" id="ProtNLM"/>
    </source>
</evidence>
<dbReference type="CDD" id="cd24013">
    <property type="entry name" value="ASKHA_ATPase_BT3980-like"/>
    <property type="match status" value="1"/>
</dbReference>
<reference evidence="1 2" key="1">
    <citation type="submission" date="2016-10" db="EMBL/GenBank/DDBJ databases">
        <authorList>
            <person name="de Groot N.N."/>
        </authorList>
    </citation>
    <scope>NUCLEOTIDE SEQUENCE [LARGE SCALE GENOMIC DNA]</scope>
    <source>
        <strain evidence="1 2">MP1X4</strain>
    </source>
</reference>
<dbReference type="EMBL" id="LT629740">
    <property type="protein sequence ID" value="SDT10940.1"/>
    <property type="molecule type" value="Genomic_DNA"/>
</dbReference>
<dbReference type="Pfam" id="PF12864">
    <property type="entry name" value="DUF3822"/>
    <property type="match status" value="1"/>
</dbReference>
<evidence type="ECO:0000313" key="1">
    <source>
        <dbReference type="EMBL" id="SDT10940.1"/>
    </source>
</evidence>
<dbReference type="STRING" id="652787.SAMN05216490_2505"/>
<dbReference type="OrthoDB" id="765136at2"/>
<dbReference type="Proteomes" id="UP000199679">
    <property type="component" value="Chromosome I"/>
</dbReference>
<sequence length="272" mass="31346">MSENINYYRDKDIHLYQVTDNYILVLQMYPDTFSYAIVHKNRLVAMGIDCSLDVLHEPGHNHDLLNYNFRQIVTGLPSTGFTLVPTLLYSKDRVADLARFLDVQSHEKVIAQPLDNENHIIYKVDESLINRAEPYSLENPVFLAKGWITAIANYNPQPNNLYLNIDNLNLVEVLYCIGDKVRFFNRFNFFNPDELVYYVALAAKELDLQPQNLNLILSGDIELDDRNAIRLADFFKTVELNDFNLLDYPAEVKPHKILPLIALSLCASSEVF</sequence>
<dbReference type="RefSeq" id="WP_091373058.1">
    <property type="nucleotide sequence ID" value="NZ_LT629740.1"/>
</dbReference>
<dbReference type="Gene3D" id="3.30.420.250">
    <property type="match status" value="1"/>
</dbReference>
<accession>A0A1H1XP10</accession>
<protein>
    <recommendedName>
        <fullName evidence="3">DUF3822 domain-containing protein</fullName>
    </recommendedName>
</protein>
<dbReference type="Gene3D" id="3.30.420.260">
    <property type="match status" value="1"/>
</dbReference>
<organism evidence="1 2">
    <name type="scientific">Mucilaginibacter mallensis</name>
    <dbReference type="NCBI Taxonomy" id="652787"/>
    <lineage>
        <taxon>Bacteria</taxon>
        <taxon>Pseudomonadati</taxon>
        <taxon>Bacteroidota</taxon>
        <taxon>Sphingobacteriia</taxon>
        <taxon>Sphingobacteriales</taxon>
        <taxon>Sphingobacteriaceae</taxon>
        <taxon>Mucilaginibacter</taxon>
    </lineage>
</organism>
<dbReference type="InterPro" id="IPR024213">
    <property type="entry name" value="DUF3822"/>
</dbReference>
<gene>
    <name evidence="1" type="ORF">SAMN05216490_2505</name>
</gene>
<name>A0A1H1XP10_MUCMA</name>
<proteinExistence type="predicted"/>
<evidence type="ECO:0000313" key="2">
    <source>
        <dbReference type="Proteomes" id="UP000199679"/>
    </source>
</evidence>